<reference evidence="2 3" key="1">
    <citation type="journal article" date="2013" name="PLoS ONE">
        <title>Genomic and secretomic analyses reveal unique features of the lignocellulolytic enzyme system of Penicillium decumbens.</title>
        <authorList>
            <person name="Liu G."/>
            <person name="Zhang L."/>
            <person name="Wei X."/>
            <person name="Zou G."/>
            <person name="Qin Y."/>
            <person name="Ma L."/>
            <person name="Li J."/>
            <person name="Zheng H."/>
            <person name="Wang S."/>
            <person name="Wang C."/>
            <person name="Xun L."/>
            <person name="Zhao G.-P."/>
            <person name="Zhou Z."/>
            <person name="Qu Y."/>
        </authorList>
    </citation>
    <scope>NUCLEOTIDE SEQUENCE [LARGE SCALE GENOMIC DNA]</scope>
    <source>
        <strain evidence="3">114-2 / CGMCC 5302</strain>
    </source>
</reference>
<name>S8B7K2_PENO1</name>
<dbReference type="Proteomes" id="UP000019376">
    <property type="component" value="Unassembled WGS sequence"/>
</dbReference>
<dbReference type="EMBL" id="KB644415">
    <property type="protein sequence ID" value="EPS34948.1"/>
    <property type="molecule type" value="Genomic_DNA"/>
</dbReference>
<dbReference type="HOGENOM" id="CLU_429582_0_0_1"/>
<organism evidence="2 3">
    <name type="scientific">Penicillium oxalicum (strain 114-2 / CGMCC 5302)</name>
    <name type="common">Penicillium decumbens</name>
    <dbReference type="NCBI Taxonomy" id="933388"/>
    <lineage>
        <taxon>Eukaryota</taxon>
        <taxon>Fungi</taxon>
        <taxon>Dikarya</taxon>
        <taxon>Ascomycota</taxon>
        <taxon>Pezizomycotina</taxon>
        <taxon>Eurotiomycetes</taxon>
        <taxon>Eurotiomycetidae</taxon>
        <taxon>Eurotiales</taxon>
        <taxon>Aspergillaceae</taxon>
        <taxon>Penicillium</taxon>
    </lineage>
</organism>
<feature type="compositionally biased region" description="Polar residues" evidence="1">
    <location>
        <begin position="1"/>
        <end position="12"/>
    </location>
</feature>
<evidence type="ECO:0000256" key="1">
    <source>
        <dbReference type="SAM" id="MobiDB-lite"/>
    </source>
</evidence>
<protein>
    <submittedName>
        <fullName evidence="2">Uncharacterized protein</fullName>
    </submittedName>
</protein>
<sequence length="620" mass="68265">MSTTSDISSVVGETSPRKRQRNHDGVGLAEELKIEEYLYSIDAYRVTTAPFPLPYPLKLESAPRDLTDQFRANWHAIREMLHEQGFHDNWELFPVNLSKPGYLAGHPPRPTVMAHVKGPCSRLAPFRDHLNRFLVAKGIFADVEVVDVDNCYQPGFFAIPPSHPAVEVYEKIRPQLLKQLRTQIPFEWTSLTLALLGRELYAASPSIVVTVNQQSSHNWFDLLAWVRALVSRNSPSGLAINVDFIPGRFDSSPKHFTPSQGENEVLGKHQFKSCGADGLFPLGLSIGESGQSRAGTMGGLVNFTLNGQTYKCGITNHHVIQPTVSGNEVDSRANQFGVPISQTDKLSTRMEVFASNDVAATVLFVDEEVAEVETTVAGLEETALRAELKHGKVPETLQVVLETLLSQLPLPLGNVLCSSGQGVWEGRLQDWALIELSNEALALMEPTVDMDRVWRMIDRSPPSPALVAARAAEQVIFPEKRFGQIVPGKWYTRTGRTSVVSGIANGVHVCMNWTANDMIRYDLSGSAVTMEHSETEEHLIIAQTEQSMPMSQMFGLPGDSGSLLLDQHGTICGLYYGNVTRWAEADGWVKGNAGLAMSMDDVEKGMKSRLGSDIVLSPAY</sequence>
<dbReference type="OrthoDB" id="5424209at2759"/>
<gene>
    <name evidence="2" type="ORF">PDE_09913</name>
</gene>
<keyword evidence="3" id="KW-1185">Reference proteome</keyword>
<feature type="region of interest" description="Disordered" evidence="1">
    <location>
        <begin position="1"/>
        <end position="24"/>
    </location>
</feature>
<accession>S8B7K2</accession>
<evidence type="ECO:0000313" key="2">
    <source>
        <dbReference type="EMBL" id="EPS34948.1"/>
    </source>
</evidence>
<proteinExistence type="predicted"/>
<dbReference type="PhylomeDB" id="S8B7K2"/>
<evidence type="ECO:0000313" key="3">
    <source>
        <dbReference type="Proteomes" id="UP000019376"/>
    </source>
</evidence>
<dbReference type="eggNOG" id="ENOG502QR0D">
    <property type="taxonomic scope" value="Eukaryota"/>
</dbReference>
<dbReference type="AlphaFoldDB" id="S8B7K2"/>